<dbReference type="AlphaFoldDB" id="H8YVD5"/>
<evidence type="ECO:0000313" key="15">
    <source>
        <dbReference type="EMBL" id="EIC23875.1"/>
    </source>
</evidence>
<keyword evidence="10" id="KW-0943">RNA-mediated gene silencing</keyword>
<dbReference type="InterPro" id="IPR024740">
    <property type="entry name" value="Hen1_N"/>
</dbReference>
<evidence type="ECO:0000256" key="6">
    <source>
        <dbReference type="ARBA" id="ARBA00022691"/>
    </source>
</evidence>
<dbReference type="STRING" id="631362.Thi970DRAFT_00006"/>
<feature type="domain" description="Methyltransferase type 12" evidence="13">
    <location>
        <begin position="296"/>
        <end position="387"/>
    </location>
</feature>
<evidence type="ECO:0000256" key="5">
    <source>
        <dbReference type="ARBA" id="ARBA00022679"/>
    </source>
</evidence>
<organism evidence="15 16">
    <name type="scientific">Thiorhodovibrio frisius</name>
    <dbReference type="NCBI Taxonomy" id="631362"/>
    <lineage>
        <taxon>Bacteria</taxon>
        <taxon>Pseudomonadati</taxon>
        <taxon>Pseudomonadota</taxon>
        <taxon>Gammaproteobacteria</taxon>
        <taxon>Chromatiales</taxon>
        <taxon>Chromatiaceae</taxon>
        <taxon>Thiorhodovibrio</taxon>
    </lineage>
</organism>
<sequence>MLLTLTTTHRPATDLGYLLAKHPAHCHERAFGHGRAWLFFPEATEARCTACLLLDIDPIALSRSAARPGAGAGGASSAPLEPYVNDRPYVASSFLSVAIARTLGSALKGRSRERPELAETAIPLEAHLPALPAAGGESFLRDLFEPLGYELEVEPVPLDEAFPCWGPSRLVSLRLHARLRLAELLNHLYVLLPVLDDRKHYWVGEAELDKLLHAGGDWLATHPEREIIARRYLKRDRRMVGEALRQLLAGDDPDSDAEEDPRLAASLARARNGPLAQRRRAAIISTLVDHGSTSVLDIGCGDGRLLQDLLADSRFARIAGTDVSPEVLRVAAKMLHLDECSERQRQRLALFQSSALYRDARYRGFDALVVSEVIEHVDPSLLKTLARMLFGEAQPPLLILTTPNRDYNALYPRLPAGDRRERDHRFEWSRAEFQDWCLPVAAQYGYQVRFEPIGDPHPELGASSQMAIFTRADSRERAPA</sequence>
<keyword evidence="4 15" id="KW-0489">Methyltransferase</keyword>
<protein>
    <recommendedName>
        <fullName evidence="3">Small RNA 2'-O-methyltransferase</fullName>
        <ecNumber evidence="11">2.1.1.386</ecNumber>
    </recommendedName>
</protein>
<dbReference type="EMBL" id="JH603163">
    <property type="protein sequence ID" value="EIC23875.1"/>
    <property type="molecule type" value="Genomic_DNA"/>
</dbReference>
<keyword evidence="16" id="KW-1185">Reference proteome</keyword>
<keyword evidence="5 15" id="KW-0808">Transferase</keyword>
<feature type="domain" description="Hen1 N-terminal" evidence="14">
    <location>
        <begin position="1"/>
        <end position="247"/>
    </location>
</feature>
<dbReference type="RefSeq" id="WP_009146498.1">
    <property type="nucleotide sequence ID" value="NZ_CP121471.1"/>
</dbReference>
<dbReference type="OrthoDB" id="626362at2"/>
<dbReference type="GO" id="GO:0001510">
    <property type="term" value="P:RNA methylation"/>
    <property type="evidence" value="ECO:0007669"/>
    <property type="project" value="InterPro"/>
</dbReference>
<evidence type="ECO:0000256" key="10">
    <source>
        <dbReference type="ARBA" id="ARBA00023158"/>
    </source>
</evidence>
<proteinExistence type="inferred from homology"/>
<dbReference type="GO" id="GO:0003723">
    <property type="term" value="F:RNA binding"/>
    <property type="evidence" value="ECO:0007669"/>
    <property type="project" value="UniProtKB-KW"/>
</dbReference>
<evidence type="ECO:0000256" key="7">
    <source>
        <dbReference type="ARBA" id="ARBA00022723"/>
    </source>
</evidence>
<accession>H8YVD5</accession>
<evidence type="ECO:0000256" key="3">
    <source>
        <dbReference type="ARBA" id="ARBA00021330"/>
    </source>
</evidence>
<dbReference type="PANTHER" id="PTHR21404:SF3">
    <property type="entry name" value="SMALL RNA 2'-O-METHYLTRANSFERASE"/>
    <property type="match status" value="1"/>
</dbReference>
<dbReference type="Proteomes" id="UP000002964">
    <property type="component" value="Unassembled WGS sequence"/>
</dbReference>
<dbReference type="EC" id="2.1.1.386" evidence="11"/>
<dbReference type="GO" id="GO:0031047">
    <property type="term" value="P:regulatory ncRNA-mediated gene silencing"/>
    <property type="evidence" value="ECO:0007669"/>
    <property type="project" value="UniProtKB-KW"/>
</dbReference>
<evidence type="ECO:0000256" key="11">
    <source>
        <dbReference type="ARBA" id="ARBA00035025"/>
    </source>
</evidence>
<gene>
    <name evidence="15" type="ORF">Thi970DRAFT_00006</name>
</gene>
<comment type="catalytic activity">
    <reaction evidence="12">
        <text>small RNA 3'-end nucleotide + S-adenosyl-L-methionine = small RNA 3'-end 2'-O-methylnucleotide + S-adenosyl-L-homocysteine + H(+)</text>
        <dbReference type="Rhea" id="RHEA:37887"/>
        <dbReference type="Rhea" id="RHEA-COMP:10415"/>
        <dbReference type="Rhea" id="RHEA-COMP:10416"/>
        <dbReference type="ChEBI" id="CHEBI:15378"/>
        <dbReference type="ChEBI" id="CHEBI:57856"/>
        <dbReference type="ChEBI" id="CHEBI:59789"/>
        <dbReference type="ChEBI" id="CHEBI:74896"/>
        <dbReference type="ChEBI" id="CHEBI:74898"/>
        <dbReference type="EC" id="2.1.1.386"/>
    </reaction>
</comment>
<comment type="cofactor">
    <cofactor evidence="1">
        <name>Mg(2+)</name>
        <dbReference type="ChEBI" id="CHEBI:18420"/>
    </cofactor>
</comment>
<evidence type="ECO:0000256" key="12">
    <source>
        <dbReference type="ARBA" id="ARBA00048418"/>
    </source>
</evidence>
<dbReference type="InterPro" id="IPR026610">
    <property type="entry name" value="Hen1"/>
</dbReference>
<dbReference type="PANTHER" id="PTHR21404">
    <property type="entry name" value="HEN1"/>
    <property type="match status" value="1"/>
</dbReference>
<reference evidence="16" key="1">
    <citation type="submission" date="2011-06" db="EMBL/GenBank/DDBJ databases">
        <authorList>
            <consortium name="US DOE Joint Genome Institute (JGI-PGF)"/>
            <person name="Lucas S."/>
            <person name="Han J."/>
            <person name="Lapidus A."/>
            <person name="Cheng J.-F."/>
            <person name="Goodwin L."/>
            <person name="Pitluck S."/>
            <person name="Peters L."/>
            <person name="Land M.L."/>
            <person name="Hauser L."/>
            <person name="Vogl K."/>
            <person name="Liu Z."/>
            <person name="Overmann J."/>
            <person name="Frigaard N.-U."/>
            <person name="Bryant D.A."/>
            <person name="Woyke T.J."/>
        </authorList>
    </citation>
    <scope>NUCLEOTIDE SEQUENCE [LARGE SCALE GENOMIC DNA]</scope>
    <source>
        <strain evidence="16">970</strain>
    </source>
</reference>
<evidence type="ECO:0000256" key="1">
    <source>
        <dbReference type="ARBA" id="ARBA00001946"/>
    </source>
</evidence>
<dbReference type="InterPro" id="IPR013217">
    <property type="entry name" value="Methyltransf_12"/>
</dbReference>
<dbReference type="InterPro" id="IPR029063">
    <property type="entry name" value="SAM-dependent_MTases_sf"/>
</dbReference>
<dbReference type="InterPro" id="IPR038546">
    <property type="entry name" value="Hen1_N_sf"/>
</dbReference>
<evidence type="ECO:0000256" key="2">
    <source>
        <dbReference type="ARBA" id="ARBA00009026"/>
    </source>
</evidence>
<reference evidence="15 16" key="2">
    <citation type="submission" date="2011-11" db="EMBL/GenBank/DDBJ databases">
        <authorList>
            <consortium name="US DOE Joint Genome Institute"/>
            <person name="Lucas S."/>
            <person name="Han J."/>
            <person name="Lapidus A."/>
            <person name="Cheng J.-F."/>
            <person name="Goodwin L."/>
            <person name="Pitluck S."/>
            <person name="Peters L."/>
            <person name="Ovchinnikova G."/>
            <person name="Zhang X."/>
            <person name="Detter J.C."/>
            <person name="Han C."/>
            <person name="Tapia R."/>
            <person name="Land M."/>
            <person name="Hauser L."/>
            <person name="Kyrpides N."/>
            <person name="Ivanova N."/>
            <person name="Pagani I."/>
            <person name="Vogl K."/>
            <person name="Liu Z."/>
            <person name="Overmann J."/>
            <person name="Frigaard N.-U."/>
            <person name="Bryant D."/>
            <person name="Woyke T."/>
        </authorList>
    </citation>
    <scope>NUCLEOTIDE SEQUENCE [LARGE SCALE GENOMIC DNA]</scope>
    <source>
        <strain evidence="15 16">970</strain>
    </source>
</reference>
<keyword evidence="8" id="KW-0460">Magnesium</keyword>
<dbReference type="Pfam" id="PF08242">
    <property type="entry name" value="Methyltransf_12"/>
    <property type="match status" value="1"/>
</dbReference>
<keyword evidence="7" id="KW-0479">Metal-binding</keyword>
<dbReference type="Pfam" id="PF12623">
    <property type="entry name" value="Hen1_L"/>
    <property type="match status" value="1"/>
</dbReference>
<dbReference type="InterPro" id="IPR024026">
    <property type="entry name" value="3'-RNA_MeTfrase_Hen1_bac"/>
</dbReference>
<comment type="similarity">
    <text evidence="2">Belongs to the methyltransferase superfamily. HEN1 family.</text>
</comment>
<dbReference type="GO" id="GO:0046872">
    <property type="term" value="F:metal ion binding"/>
    <property type="evidence" value="ECO:0007669"/>
    <property type="project" value="UniProtKB-KW"/>
</dbReference>
<dbReference type="HOGENOM" id="CLU_042787_0_0_6"/>
<dbReference type="NCBIfam" id="TIGR04074">
    <property type="entry name" value="bacter_Hen1"/>
    <property type="match status" value="1"/>
</dbReference>
<dbReference type="eggNOG" id="COG2227">
    <property type="taxonomic scope" value="Bacteria"/>
</dbReference>
<dbReference type="CDD" id="cd02440">
    <property type="entry name" value="AdoMet_MTases"/>
    <property type="match status" value="1"/>
</dbReference>
<evidence type="ECO:0000313" key="16">
    <source>
        <dbReference type="Proteomes" id="UP000002964"/>
    </source>
</evidence>
<keyword evidence="6" id="KW-0949">S-adenosyl-L-methionine</keyword>
<evidence type="ECO:0000256" key="9">
    <source>
        <dbReference type="ARBA" id="ARBA00022884"/>
    </source>
</evidence>
<dbReference type="GO" id="GO:0090486">
    <property type="term" value="F:small RNA 2'-O-methyltransferase activity"/>
    <property type="evidence" value="ECO:0007669"/>
    <property type="project" value="UniProtKB-EC"/>
</dbReference>
<dbReference type="SUPFAM" id="SSF53335">
    <property type="entry name" value="S-adenosyl-L-methionine-dependent methyltransferases"/>
    <property type="match status" value="1"/>
</dbReference>
<evidence type="ECO:0000259" key="13">
    <source>
        <dbReference type="Pfam" id="PF08242"/>
    </source>
</evidence>
<evidence type="ECO:0000256" key="8">
    <source>
        <dbReference type="ARBA" id="ARBA00022842"/>
    </source>
</evidence>
<dbReference type="Gene3D" id="3.40.50.150">
    <property type="entry name" value="Vaccinia Virus protein VP39"/>
    <property type="match status" value="1"/>
</dbReference>
<evidence type="ECO:0000259" key="14">
    <source>
        <dbReference type="Pfam" id="PF12623"/>
    </source>
</evidence>
<dbReference type="Gene3D" id="3.30.1610.20">
    <property type="entry name" value="Hen1, N-terminal domain"/>
    <property type="match status" value="1"/>
</dbReference>
<keyword evidence="9" id="KW-0694">RNA-binding</keyword>
<evidence type="ECO:0000256" key="4">
    <source>
        <dbReference type="ARBA" id="ARBA00022603"/>
    </source>
</evidence>
<name>H8YVD5_9GAMM</name>